<dbReference type="InterPro" id="IPR006094">
    <property type="entry name" value="Oxid_FAD_bind_N"/>
</dbReference>
<dbReference type="Gene3D" id="3.30.465.10">
    <property type="match status" value="1"/>
</dbReference>
<evidence type="ECO:0000256" key="1">
    <source>
        <dbReference type="ARBA" id="ARBA00001974"/>
    </source>
</evidence>
<reference evidence="6 7" key="1">
    <citation type="submission" date="2011-06" db="EMBL/GenBank/DDBJ databases">
        <authorList>
            <person name="Muzny D."/>
            <person name="Qin X."/>
            <person name="Deng J."/>
            <person name="Jiang H."/>
            <person name="Liu Y."/>
            <person name="Qu J."/>
            <person name="Song X.-Z."/>
            <person name="Zhang L."/>
            <person name="Thornton R."/>
            <person name="Coyle M."/>
            <person name="Francisco L."/>
            <person name="Jackson L."/>
            <person name="Javaid M."/>
            <person name="Korchina V."/>
            <person name="Kovar C."/>
            <person name="Mata R."/>
            <person name="Mathew T."/>
            <person name="Ngo R."/>
            <person name="Nguyen L."/>
            <person name="Nguyen N."/>
            <person name="Okwuonu G."/>
            <person name="Ongeri F."/>
            <person name="Pham C."/>
            <person name="Simmons D."/>
            <person name="Wilczek-Boney K."/>
            <person name="Hale W."/>
            <person name="Jakkamsetti A."/>
            <person name="Pham P."/>
            <person name="Ruth R."/>
            <person name="San Lucas F."/>
            <person name="Warren J."/>
            <person name="Zhang J."/>
            <person name="Zhao Z."/>
            <person name="Zhou C."/>
            <person name="Zhu D."/>
            <person name="Lee S."/>
            <person name="Bess C."/>
            <person name="Blankenburg K."/>
            <person name="Forbes L."/>
            <person name="Fu Q."/>
            <person name="Gubbala S."/>
            <person name="Hirani K."/>
            <person name="Jayaseelan J.C."/>
            <person name="Lara F."/>
            <person name="Munidasa M."/>
            <person name="Palculict T."/>
            <person name="Patil S."/>
            <person name="Pu L.-L."/>
            <person name="Saada N."/>
            <person name="Tang L."/>
            <person name="Weissenberger G."/>
            <person name="Zhu Y."/>
            <person name="Hemphill L."/>
            <person name="Shang Y."/>
            <person name="Youmans B."/>
            <person name="Ayvaz T."/>
            <person name="Ross M."/>
            <person name="Santibanez J."/>
            <person name="Aqrawi P."/>
            <person name="Gross S."/>
            <person name="Joshi V."/>
            <person name="Fowler G."/>
            <person name="Nazareth L."/>
            <person name="Reid J."/>
            <person name="Worley K."/>
            <person name="Petrosino J."/>
            <person name="Highlander S."/>
            <person name="Gibbs R."/>
        </authorList>
    </citation>
    <scope>NUCLEOTIDE SEQUENCE [LARGE SCALE GENOMIC DNA]</scope>
    <source>
        <strain evidence="6 7">9715</strain>
    </source>
</reference>
<dbReference type="EC" id="1.1.2.4" evidence="6"/>
<dbReference type="Proteomes" id="UP000005336">
    <property type="component" value="Unassembled WGS sequence"/>
</dbReference>
<dbReference type="STRING" id="1030841.HMPREF9370_2251"/>
<dbReference type="EMBL" id="AGAZ01000074">
    <property type="protein sequence ID" value="EGZ44403.1"/>
    <property type="molecule type" value="Genomic_DNA"/>
</dbReference>
<dbReference type="PANTHER" id="PTHR43716:SF2">
    <property type="entry name" value="BLL6224 PROTEIN"/>
    <property type="match status" value="1"/>
</dbReference>
<dbReference type="Gene3D" id="1.10.45.10">
    <property type="entry name" value="Vanillyl-alcohol Oxidase, Chain A, domain 4"/>
    <property type="match status" value="1"/>
</dbReference>
<evidence type="ECO:0000256" key="3">
    <source>
        <dbReference type="ARBA" id="ARBA00022630"/>
    </source>
</evidence>
<evidence type="ECO:0000259" key="5">
    <source>
        <dbReference type="PROSITE" id="PS51387"/>
    </source>
</evidence>
<dbReference type="HOGENOM" id="CLU_017779_4_1_4"/>
<dbReference type="Pfam" id="PF01565">
    <property type="entry name" value="FAD_binding_4"/>
    <property type="match status" value="1"/>
</dbReference>
<comment type="cofactor">
    <cofactor evidence="1">
        <name>FAD</name>
        <dbReference type="ChEBI" id="CHEBI:57692"/>
    </cofactor>
</comment>
<dbReference type="InterPro" id="IPR016171">
    <property type="entry name" value="Vanillyl_alc_oxidase_C-sub2"/>
</dbReference>
<comment type="caution">
    <text evidence="6">The sequence shown here is derived from an EMBL/GenBank/DDBJ whole genome shotgun (WGS) entry which is preliminary data.</text>
</comment>
<dbReference type="SUPFAM" id="SSF56176">
    <property type="entry name" value="FAD-binding/transporter-associated domain-like"/>
    <property type="match status" value="1"/>
</dbReference>
<sequence>MTVLSPRTHSMPVSNPFSALKNLLDASEIVTDPIPLLTDQRGRYTGSADIVLQPKSIENVQKIMRFCFEHRIPVTPQGGNTGLCGAAVPNGGVLLNLSKLNRIRNINLADNSITVDAGCILKNVQQAAEQADRFFPLSLASEGSCQIGGNIACNAGGLNVLRYGAMRDLVIGLEVVLPDGESIEHLTPLHKNTTGYDLRHLFIGSEGTLGIITGATLKLFARHQSKSTAWVGTPDIESAVHLLSLVQASFAERLISYELISDFALTLSSEFSKLSPPTQAPWHVLIELGDSLPHQNLDDILAEFLYEQGFENAVLAHSEAERMDLWILRENISASQRKLGASIKHDIALPIKHTAEFIKRCATALKTAYPEIQIVVFGHLGDGSLHYNTFLPQVLSNEVYRYEDAINTIVYNHVIDLEGTIAAEHGIGQVKNQWLPQVRSKAEIDLMRAIKAQLDPHNILNPGKLLP</sequence>
<dbReference type="InterPro" id="IPR016166">
    <property type="entry name" value="FAD-bd_PCMH"/>
</dbReference>
<feature type="domain" description="FAD-binding PCMH-type" evidence="5">
    <location>
        <begin position="44"/>
        <end position="222"/>
    </location>
</feature>
<proteinExistence type="inferred from homology"/>
<dbReference type="GO" id="GO:0071949">
    <property type="term" value="F:FAD binding"/>
    <property type="evidence" value="ECO:0007669"/>
    <property type="project" value="InterPro"/>
</dbReference>
<dbReference type="Pfam" id="PF02913">
    <property type="entry name" value="FAD-oxidase_C"/>
    <property type="match status" value="1"/>
</dbReference>
<dbReference type="InterPro" id="IPR051264">
    <property type="entry name" value="FAD-oxidored/transferase_4"/>
</dbReference>
<organism evidence="6 7">
    <name type="scientific">Neisseria wadsworthii 9715</name>
    <dbReference type="NCBI Taxonomy" id="1030841"/>
    <lineage>
        <taxon>Bacteria</taxon>
        <taxon>Pseudomonadati</taxon>
        <taxon>Pseudomonadota</taxon>
        <taxon>Betaproteobacteria</taxon>
        <taxon>Neisseriales</taxon>
        <taxon>Neisseriaceae</taxon>
        <taxon>Neisseria</taxon>
    </lineage>
</organism>
<keyword evidence="4" id="KW-0274">FAD</keyword>
<gene>
    <name evidence="6" type="primary">dld2</name>
    <name evidence="6" type="ORF">HMPREF9370_2251</name>
</gene>
<keyword evidence="3" id="KW-0285">Flavoprotein</keyword>
<dbReference type="PROSITE" id="PS51387">
    <property type="entry name" value="FAD_PCMH"/>
    <property type="match status" value="1"/>
</dbReference>
<dbReference type="GO" id="GO:0022904">
    <property type="term" value="P:respiratory electron transport chain"/>
    <property type="evidence" value="ECO:0007669"/>
    <property type="project" value="TreeGrafter"/>
</dbReference>
<protein>
    <submittedName>
        <fullName evidence="6">D-lactate dehydrogenase (Cytochrome)</fullName>
        <ecNumber evidence="6">1.1.2.4</ecNumber>
    </submittedName>
</protein>
<name>G4CT41_9NEIS</name>
<dbReference type="SUPFAM" id="SSF55103">
    <property type="entry name" value="FAD-linked oxidases, C-terminal domain"/>
    <property type="match status" value="1"/>
</dbReference>
<comment type="similarity">
    <text evidence="2">Belongs to the FAD-binding oxidoreductase/transferase type 4 family.</text>
</comment>
<dbReference type="PATRIC" id="fig|1030841.3.peg.2238"/>
<dbReference type="GO" id="GO:0004458">
    <property type="term" value="F:D-lactate dehydrogenase (cytochrome) activity"/>
    <property type="evidence" value="ECO:0007669"/>
    <property type="project" value="UniProtKB-EC"/>
</dbReference>
<dbReference type="PANTHER" id="PTHR43716">
    <property type="entry name" value="D-2-HYDROXYGLUTARATE DEHYDROGENASE, MITOCHONDRIAL"/>
    <property type="match status" value="1"/>
</dbReference>
<dbReference type="InterPro" id="IPR016167">
    <property type="entry name" value="FAD-bd_PCMH_sub1"/>
</dbReference>
<evidence type="ECO:0000256" key="4">
    <source>
        <dbReference type="ARBA" id="ARBA00022827"/>
    </source>
</evidence>
<dbReference type="Gene3D" id="3.30.70.2190">
    <property type="match status" value="1"/>
</dbReference>
<dbReference type="InterPro" id="IPR036318">
    <property type="entry name" value="FAD-bd_PCMH-like_sf"/>
</dbReference>
<dbReference type="InterPro" id="IPR016169">
    <property type="entry name" value="FAD-bd_PCMH_sub2"/>
</dbReference>
<evidence type="ECO:0000313" key="6">
    <source>
        <dbReference type="EMBL" id="EGZ44403.1"/>
    </source>
</evidence>
<dbReference type="InterPro" id="IPR004113">
    <property type="entry name" value="FAD-bd_oxidored_4_C"/>
</dbReference>
<keyword evidence="7" id="KW-1185">Reference proteome</keyword>
<dbReference type="InterPro" id="IPR016164">
    <property type="entry name" value="FAD-linked_Oxase-like_C"/>
</dbReference>
<dbReference type="FunFam" id="1.10.45.10:FF:000001">
    <property type="entry name" value="D-lactate dehydrogenase mitochondrial"/>
    <property type="match status" value="1"/>
</dbReference>
<dbReference type="Gene3D" id="3.30.43.10">
    <property type="entry name" value="Uridine Diphospho-n-acetylenolpyruvylglucosamine Reductase, domain 2"/>
    <property type="match status" value="1"/>
</dbReference>
<dbReference type="AlphaFoldDB" id="G4CT41"/>
<evidence type="ECO:0000313" key="7">
    <source>
        <dbReference type="Proteomes" id="UP000005336"/>
    </source>
</evidence>
<dbReference type="Gene3D" id="3.30.70.2740">
    <property type="match status" value="1"/>
</dbReference>
<evidence type="ECO:0000256" key="2">
    <source>
        <dbReference type="ARBA" id="ARBA00008000"/>
    </source>
</evidence>
<accession>G4CT41</accession>
<keyword evidence="6" id="KW-0560">Oxidoreductase</keyword>